<keyword evidence="2" id="KW-0812">Transmembrane</keyword>
<feature type="compositionally biased region" description="Low complexity" evidence="1">
    <location>
        <begin position="395"/>
        <end position="405"/>
    </location>
</feature>
<evidence type="ECO:0000313" key="3">
    <source>
        <dbReference type="EMBL" id="BES82317.1"/>
    </source>
</evidence>
<keyword evidence="2" id="KW-0472">Membrane</keyword>
<reference evidence="3 4" key="1">
    <citation type="submission" date="2023-09" db="EMBL/GenBank/DDBJ databases">
        <title>Pyrofollis japonicus gen. nov. sp. nov., a novel member of the family Pyrodictiaceae isolated from the Iheya North hydrothermal field.</title>
        <authorList>
            <person name="Miyazaki U."/>
            <person name="Sanari M."/>
            <person name="Tame A."/>
            <person name="Kitajima M."/>
            <person name="Okamoto A."/>
            <person name="Sawayama S."/>
            <person name="Miyazaki J."/>
            <person name="Takai K."/>
            <person name="Nakagawa S."/>
        </authorList>
    </citation>
    <scope>NUCLEOTIDE SEQUENCE [LARGE SCALE GENOMIC DNA]</scope>
    <source>
        <strain evidence="3 4">AV2</strain>
    </source>
</reference>
<protein>
    <submittedName>
        <fullName evidence="3">Uncharacterized protein</fullName>
    </submittedName>
</protein>
<sequence length="488" mass="50247">MEDTVNITGNVSEGNASYVVATNSTLLAETGVGQMPLAMTLLVKEQGGNGTLAASIDAPGLVLNVSGVFSQAGTGYYRIAGNLSIVYEAGNASEAERAAESLKRFLNPIAATALLQSLGLPMIRVDALSASVDVAGNVLSVDGSFVAVFDARAYREQLLSGLARAGVLKPDEVDRLRSAARSIDELGSVLDRSQRLELVVDMTSGMRVDAKGVIELSGPRENVERVLAYNLFGGFMASLAGITGGGSEQLLIGARLVEEGIAVTVAGDASLELVQENDTLHYRVEGVGFYKPGASPEESAEAALRVVAELLQLPPLGVQQADITLESQLPLQAPNATRMPGSAGAPIYVAKLSSTEQLLEVKLGEAETARKQEATSTAMQATTVANTTAMAQTGTHTATETAAETPTERVPGNTTTSAHEASTTTTTAASTATTITGEETAGTPTAAPEETRTSTTPAGMSPAALTAGFTVVAAVLIALGYMARRKSG</sequence>
<feature type="transmembrane region" description="Helical" evidence="2">
    <location>
        <begin position="463"/>
        <end position="483"/>
    </location>
</feature>
<dbReference type="EMBL" id="AP028907">
    <property type="protein sequence ID" value="BES82317.1"/>
    <property type="molecule type" value="Genomic_DNA"/>
</dbReference>
<name>A0ABM8IXP8_9CREN</name>
<dbReference type="Proteomes" id="UP001341135">
    <property type="component" value="Chromosome"/>
</dbReference>
<evidence type="ECO:0000313" key="4">
    <source>
        <dbReference type="Proteomes" id="UP001341135"/>
    </source>
</evidence>
<keyword evidence="4" id="KW-1185">Reference proteome</keyword>
<evidence type="ECO:0000256" key="2">
    <source>
        <dbReference type="SAM" id="Phobius"/>
    </source>
</evidence>
<proteinExistence type="predicted"/>
<feature type="compositionally biased region" description="Low complexity" evidence="1">
    <location>
        <begin position="414"/>
        <end position="458"/>
    </location>
</feature>
<evidence type="ECO:0000256" key="1">
    <source>
        <dbReference type="SAM" id="MobiDB-lite"/>
    </source>
</evidence>
<keyword evidence="2" id="KW-1133">Transmembrane helix</keyword>
<feature type="region of interest" description="Disordered" evidence="1">
    <location>
        <begin position="395"/>
        <end position="459"/>
    </location>
</feature>
<gene>
    <name evidence="3" type="ORF">PABY_18840</name>
</gene>
<accession>A0ABM8IXP8</accession>
<organism evidence="3 4">
    <name type="scientific">Pyrodictium abyssi</name>
    <dbReference type="NCBI Taxonomy" id="54256"/>
    <lineage>
        <taxon>Archaea</taxon>
        <taxon>Thermoproteota</taxon>
        <taxon>Thermoprotei</taxon>
        <taxon>Desulfurococcales</taxon>
        <taxon>Pyrodictiaceae</taxon>
        <taxon>Pyrodictium</taxon>
    </lineage>
</organism>